<dbReference type="Gene3D" id="1.10.287.1060">
    <property type="entry name" value="ESAT-6-like"/>
    <property type="match status" value="1"/>
</dbReference>
<name>A0A426SHK4_9MICO</name>
<feature type="compositionally biased region" description="Basic and acidic residues" evidence="1">
    <location>
        <begin position="430"/>
        <end position="442"/>
    </location>
</feature>
<keyword evidence="3" id="KW-1185">Reference proteome</keyword>
<organism evidence="2 3">
    <name type="scientific">Brachybacterium paraconglomeratum</name>
    <dbReference type="NCBI Taxonomy" id="173362"/>
    <lineage>
        <taxon>Bacteria</taxon>
        <taxon>Bacillati</taxon>
        <taxon>Actinomycetota</taxon>
        <taxon>Actinomycetes</taxon>
        <taxon>Micrococcales</taxon>
        <taxon>Dermabacteraceae</taxon>
        <taxon>Brachybacterium</taxon>
    </lineage>
</organism>
<evidence type="ECO:0000256" key="1">
    <source>
        <dbReference type="SAM" id="MobiDB-lite"/>
    </source>
</evidence>
<feature type="region of interest" description="Disordered" evidence="1">
    <location>
        <begin position="1"/>
        <end position="23"/>
    </location>
</feature>
<accession>A0A426SHK4</accession>
<comment type="caution">
    <text evidence="2">The sequence shown here is derived from an EMBL/GenBank/DDBJ whole genome shotgun (WGS) entry which is preliminary data.</text>
</comment>
<dbReference type="Proteomes" id="UP000274327">
    <property type="component" value="Unassembled WGS sequence"/>
</dbReference>
<dbReference type="SUPFAM" id="SSF53474">
    <property type="entry name" value="alpha/beta-Hydrolases"/>
    <property type="match status" value="1"/>
</dbReference>
<sequence length="494" mass="53028">MSGFQGMAPEQARGHAERLRTGSQRVDEIHAELDAFVQGVDWVGPDRESFVQEWAGQVGPQVSSLCERLQGLGFDLEAEADQQDAASEPGGDGGGDPESLLPENVTDFLDRLDEEIRGLPEGLQRLLPDTPWAEMIAGGVVDLAEWTEGVFEGGRDVLKGLPGPLGDLFDGLPDGDIEILDERSEIELGEEPRHVQDSEAPQDLADLIFDNDETRRDIRTVPPGEGYDHLDSAQIRIQTLQGADGTERYIVHVPPTQGADLWSEEGGLPGTLEGWNGQGQPFGWANNIYAMAGRENAGANAVTAAMEEAGIPPGSDVAFVAHSQGGLVAAQLSDDPAFNSTTGAAGTYNVTDIFSVGSPVQTYTPAQGSTDVVNVQHVQNEGTDGDFVPTLDLEGRSFRHPGGNPAENVQDVHMQTPHENPDFPQQDAAHNAHDSVHRDAHDPSVYSETSGYYGTLREHGDHPALAGKADRMDGQYIGEDVVLVDDVVIDARRI</sequence>
<evidence type="ECO:0008006" key="4">
    <source>
        <dbReference type="Google" id="ProtNLM"/>
    </source>
</evidence>
<feature type="compositionally biased region" description="Basic and acidic residues" evidence="1">
    <location>
        <begin position="12"/>
        <end position="23"/>
    </location>
</feature>
<dbReference type="InterPro" id="IPR029058">
    <property type="entry name" value="AB_hydrolase_fold"/>
</dbReference>
<reference evidence="2 3" key="1">
    <citation type="submission" date="2018-07" db="EMBL/GenBank/DDBJ databases">
        <title>Brachybacteriurn paraconglorneratum KCTC 9916.</title>
        <authorList>
            <person name="Li Y."/>
        </authorList>
    </citation>
    <scope>NUCLEOTIDE SEQUENCE [LARGE SCALE GENOMIC DNA]</scope>
    <source>
        <strain evidence="2 3">KCTC 9916</strain>
    </source>
</reference>
<dbReference type="EMBL" id="QOCI01000012">
    <property type="protein sequence ID" value="RRR17611.1"/>
    <property type="molecule type" value="Genomic_DNA"/>
</dbReference>
<proteinExistence type="predicted"/>
<evidence type="ECO:0000313" key="2">
    <source>
        <dbReference type="EMBL" id="RRR17611.1"/>
    </source>
</evidence>
<protein>
    <recommendedName>
        <fullName evidence="4">Alpha/beta hydrolase</fullName>
    </recommendedName>
</protein>
<feature type="region of interest" description="Disordered" evidence="1">
    <location>
        <begin position="80"/>
        <end position="101"/>
    </location>
</feature>
<feature type="region of interest" description="Disordered" evidence="1">
    <location>
        <begin position="415"/>
        <end position="454"/>
    </location>
</feature>
<dbReference type="GeneID" id="78122047"/>
<dbReference type="RefSeq" id="WP_126988391.1">
    <property type="nucleotide sequence ID" value="NZ_ML133859.1"/>
</dbReference>
<evidence type="ECO:0000313" key="3">
    <source>
        <dbReference type="Proteomes" id="UP000274327"/>
    </source>
</evidence>
<dbReference type="AlphaFoldDB" id="A0A426SHK4"/>
<gene>
    <name evidence="2" type="ORF">DS079_13570</name>
</gene>